<evidence type="ECO:0000256" key="3">
    <source>
        <dbReference type="ARBA" id="ARBA00022989"/>
    </source>
</evidence>
<sequence>MLTDVQIHFDPQSLILLNGILALMMFGVSLTLKPDDFKQILRSPIAPTIGLLAQFMVLPAATALVTWVFDMDPELALGMILVASCPGGSFSNIMTHIGRGNVAVSVSMTAVSSLAAIVMTPFNFVLYGQLNPVTRPLIQEIAIQPFELFLLVTLVLAIPLLLGMVIGQLFPRFAERSDTPFRFLSLLVFMVFIVIAVSNNVGVFIEHMGSFALLVVAHNALALLIGMISGYLARLNTPDRRAVTLEVGIQNSGLALGILFTFFPQYGGMLIIAAFWGVLHLVTGLSLALIWNARSDAREARYANS</sequence>
<comment type="caution">
    <text evidence="6">The sequence shown here is derived from an EMBL/GenBank/DDBJ whole genome shotgun (WGS) entry which is preliminary data.</text>
</comment>
<evidence type="ECO:0000256" key="1">
    <source>
        <dbReference type="ARBA" id="ARBA00004141"/>
    </source>
</evidence>
<comment type="subcellular location">
    <subcellularLocation>
        <location evidence="1">Membrane</location>
        <topology evidence="1">Multi-pass membrane protein</topology>
    </subcellularLocation>
</comment>
<dbReference type="STRING" id="305900.GV64_12570"/>
<organism evidence="6 7">
    <name type="scientific">Endozoicomonas elysicola</name>
    <dbReference type="NCBI Taxonomy" id="305900"/>
    <lineage>
        <taxon>Bacteria</taxon>
        <taxon>Pseudomonadati</taxon>
        <taxon>Pseudomonadota</taxon>
        <taxon>Gammaproteobacteria</taxon>
        <taxon>Oceanospirillales</taxon>
        <taxon>Endozoicomonadaceae</taxon>
        <taxon>Endozoicomonas</taxon>
    </lineage>
</organism>
<feature type="transmembrane region" description="Helical" evidence="5">
    <location>
        <begin position="211"/>
        <end position="233"/>
    </location>
</feature>
<gene>
    <name evidence="6" type="ORF">GV64_12570</name>
</gene>
<evidence type="ECO:0000256" key="5">
    <source>
        <dbReference type="SAM" id="Phobius"/>
    </source>
</evidence>
<reference evidence="6 7" key="1">
    <citation type="submission" date="2014-06" db="EMBL/GenBank/DDBJ databases">
        <title>Whole Genome Sequences of Three Symbiotic Endozoicomonas Bacteria.</title>
        <authorList>
            <person name="Neave M.J."/>
            <person name="Apprill A."/>
            <person name="Voolstra C.R."/>
        </authorList>
    </citation>
    <scope>NUCLEOTIDE SEQUENCE [LARGE SCALE GENOMIC DNA]</scope>
    <source>
        <strain evidence="6 7">DSM 22380</strain>
    </source>
</reference>
<accession>A0A081KBD7</accession>
<feature type="transmembrane region" description="Helical" evidence="5">
    <location>
        <begin position="12"/>
        <end position="32"/>
    </location>
</feature>
<dbReference type="InterPro" id="IPR004710">
    <property type="entry name" value="Bilac:Na_transpt"/>
</dbReference>
<dbReference type="AlphaFoldDB" id="A0A081KBD7"/>
<dbReference type="PANTHER" id="PTHR10361">
    <property type="entry name" value="SODIUM-BILE ACID COTRANSPORTER"/>
    <property type="match status" value="1"/>
</dbReference>
<dbReference type="InterPro" id="IPR038770">
    <property type="entry name" value="Na+/solute_symporter_sf"/>
</dbReference>
<keyword evidence="7" id="KW-1185">Reference proteome</keyword>
<feature type="transmembrane region" description="Helical" evidence="5">
    <location>
        <begin position="75"/>
        <end position="95"/>
    </location>
</feature>
<keyword evidence="4 5" id="KW-0472">Membrane</keyword>
<keyword evidence="3 5" id="KW-1133">Transmembrane helix</keyword>
<dbReference type="Pfam" id="PF01758">
    <property type="entry name" value="SBF"/>
    <property type="match status" value="1"/>
</dbReference>
<evidence type="ECO:0000256" key="4">
    <source>
        <dbReference type="ARBA" id="ARBA00023136"/>
    </source>
</evidence>
<evidence type="ECO:0000256" key="2">
    <source>
        <dbReference type="ARBA" id="ARBA00022692"/>
    </source>
</evidence>
<feature type="transmembrane region" description="Helical" evidence="5">
    <location>
        <begin position="148"/>
        <end position="171"/>
    </location>
</feature>
<dbReference type="eggNOG" id="COG0385">
    <property type="taxonomic scope" value="Bacteria"/>
</dbReference>
<evidence type="ECO:0000313" key="6">
    <source>
        <dbReference type="EMBL" id="KEI71463.1"/>
    </source>
</evidence>
<feature type="transmembrane region" description="Helical" evidence="5">
    <location>
        <begin position="269"/>
        <end position="291"/>
    </location>
</feature>
<proteinExistence type="predicted"/>
<dbReference type="InterPro" id="IPR002657">
    <property type="entry name" value="BilAc:Na_symport/Acr3"/>
</dbReference>
<feature type="transmembrane region" description="Helical" evidence="5">
    <location>
        <begin position="102"/>
        <end position="128"/>
    </location>
</feature>
<feature type="transmembrane region" description="Helical" evidence="5">
    <location>
        <begin position="183"/>
        <end position="205"/>
    </location>
</feature>
<dbReference type="PANTHER" id="PTHR10361:SF28">
    <property type="entry name" value="P3 PROTEIN-RELATED"/>
    <property type="match status" value="1"/>
</dbReference>
<dbReference type="EMBL" id="JOJP01000001">
    <property type="protein sequence ID" value="KEI71463.1"/>
    <property type="molecule type" value="Genomic_DNA"/>
</dbReference>
<protein>
    <submittedName>
        <fullName evidence="6">Bile acid:sodium symporter</fullName>
    </submittedName>
</protein>
<feature type="transmembrane region" description="Helical" evidence="5">
    <location>
        <begin position="44"/>
        <end position="69"/>
    </location>
</feature>
<dbReference type="Gene3D" id="1.20.1530.20">
    <property type="match status" value="1"/>
</dbReference>
<dbReference type="GO" id="GO:0016020">
    <property type="term" value="C:membrane"/>
    <property type="evidence" value="ECO:0007669"/>
    <property type="project" value="UniProtKB-SubCell"/>
</dbReference>
<dbReference type="Proteomes" id="UP000027997">
    <property type="component" value="Unassembled WGS sequence"/>
</dbReference>
<name>A0A081KBD7_9GAMM</name>
<dbReference type="RefSeq" id="WP_020583064.1">
    <property type="nucleotide sequence ID" value="NZ_JOJP01000001.1"/>
</dbReference>
<keyword evidence="2 5" id="KW-0812">Transmembrane</keyword>
<evidence type="ECO:0000313" key="7">
    <source>
        <dbReference type="Proteomes" id="UP000027997"/>
    </source>
</evidence>